<sequence>MATSSSYSLSMAPAALPGCYQYSSTSGTQADYLLHLPRAHMRHTAASLESNNSRNLKPDLFSPLSLTPPESVGVGMVRTLDPPKWQARWNRGLAMSLRTSGTEEACLAAPEAWFDGPTLRKEIRKMLRAYLDLRRAEAKLTKGLQEAQTAHV</sequence>
<evidence type="ECO:0000313" key="1">
    <source>
        <dbReference type="EMBL" id="KAF2446624.1"/>
    </source>
</evidence>
<comment type="caution">
    <text evidence="1">The sequence shown here is derived from an EMBL/GenBank/DDBJ whole genome shotgun (WGS) entry which is preliminary data.</text>
</comment>
<name>A0A9P4PPH4_9PLEO</name>
<evidence type="ECO:0000313" key="2">
    <source>
        <dbReference type="Proteomes" id="UP000799764"/>
    </source>
</evidence>
<dbReference type="AlphaFoldDB" id="A0A9P4PPH4"/>
<organism evidence="1 2">
    <name type="scientific">Karstenula rhodostoma CBS 690.94</name>
    <dbReference type="NCBI Taxonomy" id="1392251"/>
    <lineage>
        <taxon>Eukaryota</taxon>
        <taxon>Fungi</taxon>
        <taxon>Dikarya</taxon>
        <taxon>Ascomycota</taxon>
        <taxon>Pezizomycotina</taxon>
        <taxon>Dothideomycetes</taxon>
        <taxon>Pleosporomycetidae</taxon>
        <taxon>Pleosporales</taxon>
        <taxon>Massarineae</taxon>
        <taxon>Didymosphaeriaceae</taxon>
        <taxon>Karstenula</taxon>
    </lineage>
</organism>
<dbReference type="Proteomes" id="UP000799764">
    <property type="component" value="Unassembled WGS sequence"/>
</dbReference>
<proteinExistence type="predicted"/>
<reference evidence="1" key="1">
    <citation type="journal article" date="2020" name="Stud. Mycol.">
        <title>101 Dothideomycetes genomes: a test case for predicting lifestyles and emergence of pathogens.</title>
        <authorList>
            <person name="Haridas S."/>
            <person name="Albert R."/>
            <person name="Binder M."/>
            <person name="Bloem J."/>
            <person name="Labutti K."/>
            <person name="Salamov A."/>
            <person name="Andreopoulos B."/>
            <person name="Baker S."/>
            <person name="Barry K."/>
            <person name="Bills G."/>
            <person name="Bluhm B."/>
            <person name="Cannon C."/>
            <person name="Castanera R."/>
            <person name="Culley D."/>
            <person name="Daum C."/>
            <person name="Ezra D."/>
            <person name="Gonzalez J."/>
            <person name="Henrissat B."/>
            <person name="Kuo A."/>
            <person name="Liang C."/>
            <person name="Lipzen A."/>
            <person name="Lutzoni F."/>
            <person name="Magnuson J."/>
            <person name="Mondo S."/>
            <person name="Nolan M."/>
            <person name="Ohm R."/>
            <person name="Pangilinan J."/>
            <person name="Park H.-J."/>
            <person name="Ramirez L."/>
            <person name="Alfaro M."/>
            <person name="Sun H."/>
            <person name="Tritt A."/>
            <person name="Yoshinaga Y."/>
            <person name="Zwiers L.-H."/>
            <person name="Turgeon B."/>
            <person name="Goodwin S."/>
            <person name="Spatafora J."/>
            <person name="Crous P."/>
            <person name="Grigoriev I."/>
        </authorList>
    </citation>
    <scope>NUCLEOTIDE SEQUENCE</scope>
    <source>
        <strain evidence="1">CBS 690.94</strain>
    </source>
</reference>
<protein>
    <submittedName>
        <fullName evidence="1">Uncharacterized protein</fullName>
    </submittedName>
</protein>
<dbReference type="EMBL" id="MU001498">
    <property type="protein sequence ID" value="KAF2446624.1"/>
    <property type="molecule type" value="Genomic_DNA"/>
</dbReference>
<accession>A0A9P4PPH4</accession>
<keyword evidence="2" id="KW-1185">Reference proteome</keyword>
<gene>
    <name evidence="1" type="ORF">P171DRAFT_483957</name>
</gene>